<dbReference type="AlphaFoldDB" id="A0A4U0WX74"/>
<evidence type="ECO:0000313" key="2">
    <source>
        <dbReference type="EMBL" id="TKA66415.1"/>
    </source>
</evidence>
<dbReference type="EMBL" id="NAJN01001023">
    <property type="protein sequence ID" value="TKA66415.1"/>
    <property type="molecule type" value="Genomic_DNA"/>
</dbReference>
<dbReference type="Proteomes" id="UP000308768">
    <property type="component" value="Unassembled WGS sequence"/>
</dbReference>
<sequence>MPHAGLILQKLLVAATSPGDIHLNSNLNPVESVLLPTSSLDMQGIRNGSAPLLRDVSLNLLVNLRRGMLPIEHMLHVNVGRIRMESVSSLKDSSPRLIALRTTLPLTKASPLSLSTLFEDVTHRDSSDQHQRRRPRPSEDNAAADVEGPKVQFTAGTRRTDSGEVRNRRMSLFDDNVAHRNRVRSAGLDGYYSQGYHANDLDELDEYYLRHPPAGYHLAEIVTLPVRAAPRHDTARKSRSRAPSPPRCRRRSLSNASSESQSRERPRSSVPASHSPSPTSSMRVNTLSRTPSPLPRNPFDYQVYNHNNGPRHNQPARADRPAVASGPRAAEGAETFVDVREVRESNVDGDVERVIEIAETVRAPEGKEGLRGPKAPDGSWREI</sequence>
<feature type="compositionally biased region" description="Basic and acidic residues" evidence="1">
    <location>
        <begin position="120"/>
        <end position="130"/>
    </location>
</feature>
<name>A0A4U0WX74_9PEZI</name>
<organism evidence="2 3">
    <name type="scientific">Cryomyces minteri</name>
    <dbReference type="NCBI Taxonomy" id="331657"/>
    <lineage>
        <taxon>Eukaryota</taxon>
        <taxon>Fungi</taxon>
        <taxon>Dikarya</taxon>
        <taxon>Ascomycota</taxon>
        <taxon>Pezizomycotina</taxon>
        <taxon>Dothideomycetes</taxon>
        <taxon>Dothideomycetes incertae sedis</taxon>
        <taxon>Cryomyces</taxon>
    </lineage>
</organism>
<comment type="caution">
    <text evidence="2">The sequence shown here is derived from an EMBL/GenBank/DDBJ whole genome shotgun (WGS) entry which is preliminary data.</text>
</comment>
<feature type="compositionally biased region" description="Polar residues" evidence="1">
    <location>
        <begin position="270"/>
        <end position="291"/>
    </location>
</feature>
<evidence type="ECO:0000313" key="3">
    <source>
        <dbReference type="Proteomes" id="UP000308768"/>
    </source>
</evidence>
<feature type="region of interest" description="Disordered" evidence="1">
    <location>
        <begin position="364"/>
        <end position="383"/>
    </location>
</feature>
<accession>A0A4U0WX74</accession>
<evidence type="ECO:0000256" key="1">
    <source>
        <dbReference type="SAM" id="MobiDB-lite"/>
    </source>
</evidence>
<gene>
    <name evidence="2" type="ORF">B0A49_07235</name>
</gene>
<proteinExistence type="predicted"/>
<feature type="region of interest" description="Disordered" evidence="1">
    <location>
        <begin position="120"/>
        <end position="164"/>
    </location>
</feature>
<keyword evidence="3" id="KW-1185">Reference proteome</keyword>
<protein>
    <submittedName>
        <fullName evidence="2">Uncharacterized protein</fullName>
    </submittedName>
</protein>
<reference evidence="2 3" key="1">
    <citation type="submission" date="2017-03" db="EMBL/GenBank/DDBJ databases">
        <title>Genomes of endolithic fungi from Antarctica.</title>
        <authorList>
            <person name="Coleine C."/>
            <person name="Masonjones S."/>
            <person name="Stajich J.E."/>
        </authorList>
    </citation>
    <scope>NUCLEOTIDE SEQUENCE [LARGE SCALE GENOMIC DNA]</scope>
    <source>
        <strain evidence="2 3">CCFEE 5187</strain>
    </source>
</reference>
<feature type="region of interest" description="Disordered" evidence="1">
    <location>
        <begin position="229"/>
        <end position="331"/>
    </location>
</feature>